<gene>
    <name evidence="11" type="primary">LOC101981056</name>
</gene>
<dbReference type="InterPro" id="IPR035785">
    <property type="entry name" value="SPRY/PRY_TRIM75"/>
</dbReference>
<keyword evidence="1" id="KW-0479">Metal-binding</keyword>
<dbReference type="CDD" id="cd15829">
    <property type="entry name" value="SPRY_PRY_TRIM75"/>
    <property type="match status" value="1"/>
</dbReference>
<protein>
    <submittedName>
        <fullName evidence="11">Tripartite motif-containing protein 75-like</fullName>
    </submittedName>
</protein>
<dbReference type="PROSITE" id="PS50089">
    <property type="entry name" value="ZF_RING_2"/>
    <property type="match status" value="1"/>
</dbReference>
<feature type="region of interest" description="Disordered" evidence="6">
    <location>
        <begin position="18"/>
        <end position="37"/>
    </location>
</feature>
<dbReference type="PRINTS" id="PR01407">
    <property type="entry name" value="BUTYPHLNCDUF"/>
</dbReference>
<dbReference type="InterPro" id="IPR001841">
    <property type="entry name" value="Znf_RING"/>
</dbReference>
<dbReference type="PROSITE" id="PS50188">
    <property type="entry name" value="B302_SPRY"/>
    <property type="match status" value="1"/>
</dbReference>
<keyword evidence="10" id="KW-1185">Reference proteome</keyword>
<dbReference type="PROSITE" id="PS00518">
    <property type="entry name" value="ZF_RING_1"/>
    <property type="match status" value="1"/>
</dbReference>
<dbReference type="Pfam" id="PF00622">
    <property type="entry name" value="SPRY"/>
    <property type="match status" value="1"/>
</dbReference>
<dbReference type="Gene3D" id="2.60.120.920">
    <property type="match status" value="1"/>
</dbReference>
<dbReference type="InterPro" id="IPR003879">
    <property type="entry name" value="Butyrophylin_SPRY"/>
</dbReference>
<evidence type="ECO:0000256" key="1">
    <source>
        <dbReference type="ARBA" id="ARBA00022723"/>
    </source>
</evidence>
<dbReference type="RefSeq" id="XP_013209457.1">
    <property type="nucleotide sequence ID" value="XM_013354003.2"/>
</dbReference>
<dbReference type="InterPro" id="IPR001870">
    <property type="entry name" value="B30.2/SPRY"/>
</dbReference>
<feature type="domain" description="B30.2/SPRY" evidence="9">
    <location>
        <begin position="350"/>
        <end position="543"/>
    </location>
</feature>
<dbReference type="InterPro" id="IPR050143">
    <property type="entry name" value="TRIM/RBCC"/>
</dbReference>
<evidence type="ECO:0000256" key="4">
    <source>
        <dbReference type="PROSITE-ProRule" id="PRU00024"/>
    </source>
</evidence>
<feature type="domain" description="RING-type" evidence="7">
    <location>
        <begin position="89"/>
        <end position="130"/>
    </location>
</feature>
<dbReference type="SUPFAM" id="SSF57845">
    <property type="entry name" value="B-box zinc-binding domain"/>
    <property type="match status" value="1"/>
</dbReference>
<dbReference type="InterPro" id="IPR017907">
    <property type="entry name" value="Znf_RING_CS"/>
</dbReference>
<evidence type="ECO:0000259" key="8">
    <source>
        <dbReference type="PROSITE" id="PS50119"/>
    </source>
</evidence>
<accession>A0ABM1AW72</accession>
<dbReference type="SMART" id="SM00589">
    <property type="entry name" value="PRY"/>
    <property type="match status" value="1"/>
</dbReference>
<dbReference type="InterPro" id="IPR043136">
    <property type="entry name" value="B30.2/SPRY_sf"/>
</dbReference>
<evidence type="ECO:0000313" key="10">
    <source>
        <dbReference type="Proteomes" id="UP000694915"/>
    </source>
</evidence>
<evidence type="ECO:0000259" key="7">
    <source>
        <dbReference type="PROSITE" id="PS50089"/>
    </source>
</evidence>
<keyword evidence="3" id="KW-0862">Zinc</keyword>
<dbReference type="SUPFAM" id="SSF49899">
    <property type="entry name" value="Concanavalin A-like lectins/glucanases"/>
    <property type="match status" value="1"/>
</dbReference>
<dbReference type="Gene3D" id="3.30.40.10">
    <property type="entry name" value="Zinc/RING finger domain, C3HC4 (zinc finger)"/>
    <property type="match status" value="1"/>
</dbReference>
<keyword evidence="2 4" id="KW-0863">Zinc-finger</keyword>
<dbReference type="SMART" id="SM00449">
    <property type="entry name" value="SPRY"/>
    <property type="match status" value="1"/>
</dbReference>
<dbReference type="Pfam" id="PF15227">
    <property type="entry name" value="zf-C3HC4_4"/>
    <property type="match status" value="1"/>
</dbReference>
<dbReference type="InterPro" id="IPR003877">
    <property type="entry name" value="SPRY_dom"/>
</dbReference>
<evidence type="ECO:0000313" key="11">
    <source>
        <dbReference type="RefSeq" id="XP_013209457.1"/>
    </source>
</evidence>
<dbReference type="InterPro" id="IPR000315">
    <property type="entry name" value="Znf_B-box"/>
</dbReference>
<dbReference type="PROSITE" id="PS50119">
    <property type="entry name" value="ZF_BBOX"/>
    <property type="match status" value="1"/>
</dbReference>
<dbReference type="InterPro" id="IPR013320">
    <property type="entry name" value="ConA-like_dom_sf"/>
</dbReference>
<dbReference type="SMART" id="SM00336">
    <property type="entry name" value="BBOX"/>
    <property type="match status" value="1"/>
</dbReference>
<sequence>MWAEEEGLSVPGLGMTEMCDISQNQGNPGDNSGTTAVSRRELQDNRVSLSLQGTPEPSVRRKPIKVQTFIPSLMSQALKLTKLQAETKCNICLDGLQDPVPTECDHNFCQSCLKSFCADPQGGFSCVVCRQSCQVKNLTSNVQVGSMVEMAQQHQSETNRNNSQETSASCEQHNQILTFFCEDDLQLLCDQCIGPGSHNGHQVTPIAEAASQNSEKFYGFIKSIKRKIKEIQDLKDLQSERIRALRKNTEAQKQELTSEFERLSRFLDGEQQKAFSRLKDKEKDLKQKLSENIAALEHFIPTANSLRSDAEKNRQLSDLEMLSTVKDFYQKLVSLPPPAIFPAHIRREAYNFPPQYSALQKLIQRFTVQVTLDPETAHLNLLVSEDKKCVTLLKKKQGLPRSSKRFIRSRVVLGIPNFNSGRHYWEVEVGKKSEWAIGICKANLSPGARRSSSAPEKCWRILWQGDCFVVSGPADPNSKLKVTIPRNIGVFLDYELGEVSFYSMPETSHIYTFRDTFTEPVCPYFYLRLHSEPLRLCSASDGGRKPTGGLNSDI</sequence>
<dbReference type="PANTHER" id="PTHR24103">
    <property type="entry name" value="E3 UBIQUITIN-PROTEIN LIGASE TRIM"/>
    <property type="match status" value="1"/>
</dbReference>
<dbReference type="SUPFAM" id="SSF57850">
    <property type="entry name" value="RING/U-box"/>
    <property type="match status" value="1"/>
</dbReference>
<dbReference type="InterPro" id="IPR006574">
    <property type="entry name" value="PRY"/>
</dbReference>
<feature type="coiled-coil region" evidence="5">
    <location>
        <begin position="221"/>
        <end position="266"/>
    </location>
</feature>
<proteinExistence type="predicted"/>
<evidence type="ECO:0000256" key="5">
    <source>
        <dbReference type="SAM" id="Coils"/>
    </source>
</evidence>
<name>A0ABM1AW72_MICOH</name>
<dbReference type="Gene3D" id="3.30.160.60">
    <property type="entry name" value="Classic Zinc Finger"/>
    <property type="match status" value="1"/>
</dbReference>
<reference evidence="11" key="1">
    <citation type="submission" date="2025-08" db="UniProtKB">
        <authorList>
            <consortium name="RefSeq"/>
        </authorList>
    </citation>
    <scope>IDENTIFICATION</scope>
</reference>
<keyword evidence="5" id="KW-0175">Coiled coil</keyword>
<evidence type="ECO:0000256" key="2">
    <source>
        <dbReference type="ARBA" id="ARBA00022771"/>
    </source>
</evidence>
<dbReference type="Proteomes" id="UP000694915">
    <property type="component" value="Unplaced"/>
</dbReference>
<dbReference type="Pfam" id="PF13765">
    <property type="entry name" value="PRY"/>
    <property type="match status" value="1"/>
</dbReference>
<feature type="compositionally biased region" description="Polar residues" evidence="6">
    <location>
        <begin position="21"/>
        <end position="37"/>
    </location>
</feature>
<evidence type="ECO:0000259" key="9">
    <source>
        <dbReference type="PROSITE" id="PS50188"/>
    </source>
</evidence>
<dbReference type="InterPro" id="IPR013083">
    <property type="entry name" value="Znf_RING/FYVE/PHD"/>
</dbReference>
<evidence type="ECO:0000256" key="3">
    <source>
        <dbReference type="ARBA" id="ARBA00022833"/>
    </source>
</evidence>
<organism evidence="10 11">
    <name type="scientific">Microtus ochrogaster</name>
    <name type="common">Prairie vole</name>
    <dbReference type="NCBI Taxonomy" id="79684"/>
    <lineage>
        <taxon>Eukaryota</taxon>
        <taxon>Metazoa</taxon>
        <taxon>Chordata</taxon>
        <taxon>Craniata</taxon>
        <taxon>Vertebrata</taxon>
        <taxon>Euteleostomi</taxon>
        <taxon>Mammalia</taxon>
        <taxon>Eutheria</taxon>
        <taxon>Euarchontoglires</taxon>
        <taxon>Glires</taxon>
        <taxon>Rodentia</taxon>
        <taxon>Myomorpha</taxon>
        <taxon>Muroidea</taxon>
        <taxon>Cricetidae</taxon>
        <taxon>Arvicolinae</taxon>
        <taxon>Microtus</taxon>
    </lineage>
</organism>
<evidence type="ECO:0000256" key="6">
    <source>
        <dbReference type="SAM" id="MobiDB-lite"/>
    </source>
</evidence>
<dbReference type="Pfam" id="PF00643">
    <property type="entry name" value="zf-B_box"/>
    <property type="match status" value="1"/>
</dbReference>
<dbReference type="SMART" id="SM00184">
    <property type="entry name" value="RING"/>
    <property type="match status" value="1"/>
</dbReference>
<feature type="domain" description="B box-type" evidence="8">
    <location>
        <begin position="165"/>
        <end position="206"/>
    </location>
</feature>
<dbReference type="GeneID" id="101981056"/>